<evidence type="ECO:0000259" key="2">
    <source>
        <dbReference type="Pfam" id="PF10419"/>
    </source>
</evidence>
<feature type="region of interest" description="Disordered" evidence="1">
    <location>
        <begin position="153"/>
        <end position="177"/>
    </location>
</feature>
<organism evidence="3 4">
    <name type="scientific">Stemphylium lycopersici</name>
    <name type="common">Tomato gray leaf spot disease fungus</name>
    <name type="synonym">Thyrospora lycopersici</name>
    <dbReference type="NCBI Taxonomy" id="183478"/>
    <lineage>
        <taxon>Eukaryota</taxon>
        <taxon>Fungi</taxon>
        <taxon>Dikarya</taxon>
        <taxon>Ascomycota</taxon>
        <taxon>Pezizomycotina</taxon>
        <taxon>Dothideomycetes</taxon>
        <taxon>Pleosporomycetidae</taxon>
        <taxon>Pleosporales</taxon>
        <taxon>Pleosporineae</taxon>
        <taxon>Pleosporaceae</taxon>
        <taxon>Stemphylium</taxon>
    </lineage>
</organism>
<reference evidence="4" key="1">
    <citation type="submission" date="2018-05" db="EMBL/GenBank/DDBJ databases">
        <title>Draft genome sequence of Stemphylium lycopersici strain CIDEFI 213.</title>
        <authorList>
            <person name="Medina R."/>
            <person name="Franco M.E.E."/>
            <person name="Lucentini C.G."/>
            <person name="Saparrat M.C.N."/>
            <person name="Balatti P.A."/>
        </authorList>
    </citation>
    <scope>NUCLEOTIDE SEQUENCE [LARGE SCALE GENOMIC DNA]</scope>
    <source>
        <strain evidence="4">CIDEFI 213</strain>
    </source>
</reference>
<dbReference type="AlphaFoldDB" id="A0A364MU78"/>
<feature type="compositionally biased region" description="Low complexity" evidence="1">
    <location>
        <begin position="484"/>
        <end position="495"/>
    </location>
</feature>
<dbReference type="OrthoDB" id="3946545at2759"/>
<feature type="region of interest" description="Disordered" evidence="1">
    <location>
        <begin position="579"/>
        <end position="602"/>
    </location>
</feature>
<gene>
    <name evidence="3" type="ORF">DDE83_008155</name>
</gene>
<feature type="region of interest" description="Disordered" evidence="1">
    <location>
        <begin position="468"/>
        <end position="498"/>
    </location>
</feature>
<feature type="region of interest" description="Disordered" evidence="1">
    <location>
        <begin position="518"/>
        <end position="561"/>
    </location>
</feature>
<evidence type="ECO:0000313" key="4">
    <source>
        <dbReference type="Proteomes" id="UP000249619"/>
    </source>
</evidence>
<dbReference type="Pfam" id="PF10419">
    <property type="entry name" value="TFIIIC_sub6"/>
    <property type="match status" value="1"/>
</dbReference>
<feature type="compositionally biased region" description="Basic and acidic residues" evidence="1">
    <location>
        <begin position="537"/>
        <end position="550"/>
    </location>
</feature>
<dbReference type="InterPro" id="IPR019481">
    <property type="entry name" value="TFIIIC_triple_barrel"/>
</dbReference>
<dbReference type="EMBL" id="QGDH01000174">
    <property type="protein sequence ID" value="RAR03640.1"/>
    <property type="molecule type" value="Genomic_DNA"/>
</dbReference>
<protein>
    <recommendedName>
        <fullName evidence="2">Transcription factor TFIIIC triple barrel domain-containing protein</fullName>
    </recommendedName>
</protein>
<feature type="compositionally biased region" description="Polar residues" evidence="1">
    <location>
        <begin position="403"/>
        <end position="412"/>
    </location>
</feature>
<accession>A0A364MU78</accession>
<feature type="compositionally biased region" description="Low complexity" evidence="1">
    <location>
        <begin position="551"/>
        <end position="561"/>
    </location>
</feature>
<dbReference type="STRING" id="183478.A0A364MU78"/>
<dbReference type="Proteomes" id="UP000249619">
    <property type="component" value="Unassembled WGS sequence"/>
</dbReference>
<dbReference type="Gene3D" id="2.60.40.4370">
    <property type="match status" value="1"/>
</dbReference>
<feature type="region of interest" description="Disordered" evidence="1">
    <location>
        <begin position="403"/>
        <end position="433"/>
    </location>
</feature>
<feature type="domain" description="Transcription factor TFIIIC triple barrel" evidence="2">
    <location>
        <begin position="16"/>
        <end position="150"/>
    </location>
</feature>
<evidence type="ECO:0000256" key="1">
    <source>
        <dbReference type="SAM" id="MobiDB-lite"/>
    </source>
</evidence>
<evidence type="ECO:0000313" key="3">
    <source>
        <dbReference type="EMBL" id="RAR03640.1"/>
    </source>
</evidence>
<feature type="region of interest" description="Disordered" evidence="1">
    <location>
        <begin position="708"/>
        <end position="777"/>
    </location>
</feature>
<feature type="compositionally biased region" description="Basic and acidic residues" evidence="1">
    <location>
        <begin position="709"/>
        <end position="731"/>
    </location>
</feature>
<name>A0A364MU78_STELY</name>
<comment type="caution">
    <text evidence="3">The sequence shown here is derived from an EMBL/GenBank/DDBJ whole genome shotgun (WGS) entry which is preliminary data.</text>
</comment>
<proteinExistence type="predicted"/>
<keyword evidence="4" id="KW-1185">Reference proteome</keyword>
<sequence>MANAEDEEWEYEYDETETEDFYIPLDLSNVPAAQIPMVSQGRPGHPTLLKSRLRALNAARGQPTEFAGDASNGQETTTMGEIQVAGLHTPNPLVMYNGQLLSCYWTSTIGTDMFFVKPDAEAGSATQPLRSLPAVDLLSLGSAKLVAKVGHLRPRDDVGDSGDAQQSTEPAVDATNGHNSAAVILGESERHQPAGNGGRSAPSSFLERLNEVKAKRGEQSRLAISKTSDGSRLVAEKADASNNVTVGGRPTRLSVDIIPDQSFETAREYSPYSHWLFGKDGGYVTRLKDDVQDAHNDSLMSSDAEAVVAQEVADWLESQECDDFWMPRARQPRSKLPNTTQLLKQLKSNDSLQATPSGDRAKFEALLYLIALQLLATSYTFSPTSSASHIPLFQQRKEPSLTTALRASSQHRFSPAAGHHARPPSETSAWPGLYMGPSIEKRLADHISEKRRRRKHCSDHIPCFARSGWTDGPPPTVMREDLRSSFSRASSSSSSEPVPGFFSKLICQVAVPKNYRRRHNTMFSSRISSKPKRRRPSQNEEKHHCHEEQHPSQQYVSSQPVQRIPSVYRLRHTQSAPRIEVEDGIPVNSLQDSKRYGSDPSIGSPLDYPFQIPELRRTSVTPSGSWRLGSSVAGSTRACGRGDLTVAQDYFDEIPETAYAVQHQQSQWKIPYWRQKHAEPLPPPEITMPPKSTTTSHLTSASDYLGEVYSEKRGTRQKDDHDKAAREHSDAGPETDEDARLKEILGSTAAPHFEDGSSDSDMERTRKRKGINKSQATACEVAERFRDKTGDGIDHLSAKVV</sequence>